<dbReference type="SMART" id="SM00060">
    <property type="entry name" value="FN3"/>
    <property type="match status" value="2"/>
</dbReference>
<feature type="domain" description="Fibronectin type-III" evidence="2">
    <location>
        <begin position="349"/>
        <end position="434"/>
    </location>
</feature>
<sequence length="434" mass="48034">MPTNTSQAQPQPPITTSNTSFSDESLTHEIKHLKPCTEYEHDVAFIDAVGKETPCSSIPQTNTNKTNKLSKDDIEDGSCMPGHLFTINVNNISAEPCKNENCIKPRYNDICTNLTTTFTSGNCANAFSLTRSITADFLNPSEINQTSPTKLPAEKEPDLPPNCKNLKITYSCQKDGKPNELKNLIDLEPYTDYSCTGQITDNNVTIKTQLLSSSGLTVVREKSPYLRAMIIKITMEKRNLKMSIKEPSVTNTSIGLSWTTASEKCAVVLPEPPFYYECSCDPPKSKPTNVAARLVKNPSGGISGGTCQIDELKPDTVYNCAVHPKYNNNREPALNNVKRTRTKIGVPGEIKNLKVDRPEHNFINATCDHPTDFNGPGNYYIARLYGGVLNKTLTQTKCEFEFKDLSYSTKYELKVTAFNGYYESIPSQASVTTS</sequence>
<evidence type="ECO:0000256" key="1">
    <source>
        <dbReference type="SAM" id="MobiDB-lite"/>
    </source>
</evidence>
<dbReference type="InterPro" id="IPR036116">
    <property type="entry name" value="FN3_sf"/>
</dbReference>
<evidence type="ECO:0000313" key="4">
    <source>
        <dbReference type="Proteomes" id="UP000518266"/>
    </source>
</evidence>
<gene>
    <name evidence="3" type="ORF">F7725_027871</name>
</gene>
<dbReference type="Proteomes" id="UP000518266">
    <property type="component" value="Unassembled WGS sequence"/>
</dbReference>
<name>A0A7J5XEN7_DISMA</name>
<comment type="caution">
    <text evidence="3">The sequence shown here is derived from an EMBL/GenBank/DDBJ whole genome shotgun (WGS) entry which is preliminary data.</text>
</comment>
<dbReference type="InterPro" id="IPR003961">
    <property type="entry name" value="FN3_dom"/>
</dbReference>
<feature type="region of interest" description="Disordered" evidence="1">
    <location>
        <begin position="1"/>
        <end position="23"/>
    </location>
</feature>
<protein>
    <recommendedName>
        <fullName evidence="2">Fibronectin type-III domain-containing protein</fullName>
    </recommendedName>
</protein>
<keyword evidence="4" id="KW-1185">Reference proteome</keyword>
<dbReference type="OrthoDB" id="8952549at2759"/>
<organism evidence="3 4">
    <name type="scientific">Dissostichus mawsoni</name>
    <name type="common">Antarctic cod</name>
    <dbReference type="NCBI Taxonomy" id="36200"/>
    <lineage>
        <taxon>Eukaryota</taxon>
        <taxon>Metazoa</taxon>
        <taxon>Chordata</taxon>
        <taxon>Craniata</taxon>
        <taxon>Vertebrata</taxon>
        <taxon>Euteleostomi</taxon>
        <taxon>Actinopterygii</taxon>
        <taxon>Neopterygii</taxon>
        <taxon>Teleostei</taxon>
        <taxon>Neoteleostei</taxon>
        <taxon>Acanthomorphata</taxon>
        <taxon>Eupercaria</taxon>
        <taxon>Perciformes</taxon>
        <taxon>Notothenioidei</taxon>
        <taxon>Nototheniidae</taxon>
        <taxon>Dissostichus</taxon>
    </lineage>
</organism>
<dbReference type="InterPro" id="IPR013783">
    <property type="entry name" value="Ig-like_fold"/>
</dbReference>
<dbReference type="PROSITE" id="PS50853">
    <property type="entry name" value="FN3"/>
    <property type="match status" value="1"/>
</dbReference>
<accession>A0A7J5XEN7</accession>
<proteinExistence type="predicted"/>
<reference evidence="3 4" key="1">
    <citation type="submission" date="2020-03" db="EMBL/GenBank/DDBJ databases">
        <title>Dissostichus mawsoni Genome sequencing and assembly.</title>
        <authorList>
            <person name="Park H."/>
        </authorList>
    </citation>
    <scope>NUCLEOTIDE SEQUENCE [LARGE SCALE GENOMIC DNA]</scope>
    <source>
        <strain evidence="3">DM0001</strain>
        <tissue evidence="3">Muscle</tissue>
    </source>
</reference>
<dbReference type="Gene3D" id="2.60.40.10">
    <property type="entry name" value="Immunoglobulins"/>
    <property type="match status" value="1"/>
</dbReference>
<dbReference type="CDD" id="cd00063">
    <property type="entry name" value="FN3"/>
    <property type="match status" value="1"/>
</dbReference>
<evidence type="ECO:0000259" key="2">
    <source>
        <dbReference type="PROSITE" id="PS50853"/>
    </source>
</evidence>
<dbReference type="AlphaFoldDB" id="A0A7J5XEN7"/>
<dbReference type="EMBL" id="JAAKFY010000025">
    <property type="protein sequence ID" value="KAF3835313.1"/>
    <property type="molecule type" value="Genomic_DNA"/>
</dbReference>
<evidence type="ECO:0000313" key="3">
    <source>
        <dbReference type="EMBL" id="KAF3835313.1"/>
    </source>
</evidence>
<feature type="non-terminal residue" evidence="3">
    <location>
        <position position="1"/>
    </location>
</feature>
<dbReference type="SUPFAM" id="SSF49265">
    <property type="entry name" value="Fibronectin type III"/>
    <property type="match status" value="1"/>
</dbReference>